<evidence type="ECO:0000313" key="2">
    <source>
        <dbReference type="Ensembl" id="ENSAPEP00000016046.1"/>
    </source>
</evidence>
<reference evidence="2" key="3">
    <citation type="submission" date="2025-09" db="UniProtKB">
        <authorList>
            <consortium name="Ensembl"/>
        </authorList>
    </citation>
    <scope>IDENTIFICATION</scope>
</reference>
<sequence>MKCYLHTQENNPKVKKHQFIQQQQKKLKIGMINECTDTGKSWIAVDYTTFLTRLVTLFIYILSCVPMQVQHRSLHALQMMSVLERCLTPYSVISLIAVSPQAHIAHAL</sequence>
<dbReference type="Ensembl" id="ENSAPET00000016478.1">
    <property type="protein sequence ID" value="ENSAPEP00000016046.1"/>
    <property type="gene ID" value="ENSAPEG00000011427.1"/>
</dbReference>
<dbReference type="AlphaFoldDB" id="A0A3P8SWL9"/>
<evidence type="ECO:0000256" key="1">
    <source>
        <dbReference type="SAM" id="Phobius"/>
    </source>
</evidence>
<name>A0A3P8SWL9_AMPPE</name>
<accession>A0A3P8SWL9</accession>
<keyword evidence="3" id="KW-1185">Reference proteome</keyword>
<keyword evidence="1" id="KW-0472">Membrane</keyword>
<evidence type="ECO:0000313" key="3">
    <source>
        <dbReference type="Proteomes" id="UP000265080"/>
    </source>
</evidence>
<proteinExistence type="predicted"/>
<reference evidence="2 3" key="1">
    <citation type="submission" date="2018-03" db="EMBL/GenBank/DDBJ databases">
        <title>Finding Nemo's genes: A chromosome-scale reference assembly of the genome of the orange clownfish Amphiprion percula.</title>
        <authorList>
            <person name="Lehmann R."/>
        </authorList>
    </citation>
    <scope>NUCLEOTIDE SEQUENCE</scope>
</reference>
<keyword evidence="1" id="KW-1133">Transmembrane helix</keyword>
<feature type="transmembrane region" description="Helical" evidence="1">
    <location>
        <begin position="50"/>
        <end position="69"/>
    </location>
</feature>
<protein>
    <submittedName>
        <fullName evidence="2">Uncharacterized protein</fullName>
    </submittedName>
</protein>
<organism evidence="2 3">
    <name type="scientific">Amphiprion percula</name>
    <name type="common">Orange clownfish</name>
    <name type="synonym">Lutjanus percula</name>
    <dbReference type="NCBI Taxonomy" id="161767"/>
    <lineage>
        <taxon>Eukaryota</taxon>
        <taxon>Metazoa</taxon>
        <taxon>Chordata</taxon>
        <taxon>Craniata</taxon>
        <taxon>Vertebrata</taxon>
        <taxon>Euteleostomi</taxon>
        <taxon>Actinopterygii</taxon>
        <taxon>Neopterygii</taxon>
        <taxon>Teleostei</taxon>
        <taxon>Neoteleostei</taxon>
        <taxon>Acanthomorphata</taxon>
        <taxon>Ovalentaria</taxon>
        <taxon>Pomacentridae</taxon>
        <taxon>Amphiprion</taxon>
    </lineage>
</organism>
<keyword evidence="1" id="KW-0812">Transmembrane</keyword>
<dbReference type="Proteomes" id="UP000265080">
    <property type="component" value="Chromosome 8"/>
</dbReference>
<reference evidence="2" key="2">
    <citation type="submission" date="2025-08" db="UniProtKB">
        <authorList>
            <consortium name="Ensembl"/>
        </authorList>
    </citation>
    <scope>IDENTIFICATION</scope>
</reference>